<dbReference type="InParanoid" id="F0YMZ9"/>
<dbReference type="InterPro" id="IPR050426">
    <property type="entry name" value="Glycosyltransferase_28"/>
</dbReference>
<reference evidence="1 2" key="1">
    <citation type="journal article" date="2011" name="Proc. Natl. Acad. Sci. U.S.A.">
        <title>Niche of harmful alga Aureococcus anophagefferens revealed through ecogenomics.</title>
        <authorList>
            <person name="Gobler C.J."/>
            <person name="Berry D.L."/>
            <person name="Dyhrman S.T."/>
            <person name="Wilhelm S.W."/>
            <person name="Salamov A."/>
            <person name="Lobanov A.V."/>
            <person name="Zhang Y."/>
            <person name="Collier J.L."/>
            <person name="Wurch L.L."/>
            <person name="Kustka A.B."/>
            <person name="Dill B.D."/>
            <person name="Shah M."/>
            <person name="VerBerkmoes N.C."/>
            <person name="Kuo A."/>
            <person name="Terry A."/>
            <person name="Pangilinan J."/>
            <person name="Lindquist E.A."/>
            <person name="Lucas S."/>
            <person name="Paulsen I.T."/>
            <person name="Hattenrath-Lehmann T.K."/>
            <person name="Talmage S.C."/>
            <person name="Walker E.A."/>
            <person name="Koch F."/>
            <person name="Burson A.M."/>
            <person name="Marcoval M.A."/>
            <person name="Tang Y.Z."/>
            <person name="Lecleir G.R."/>
            <person name="Coyne K.J."/>
            <person name="Berg G.M."/>
            <person name="Bertrand E.M."/>
            <person name="Saito M.A."/>
            <person name="Gladyshev V.N."/>
            <person name="Grigoriev I.V."/>
        </authorList>
    </citation>
    <scope>NUCLEOTIDE SEQUENCE [LARGE SCALE GENOMIC DNA]</scope>
    <source>
        <strain evidence="2">CCMP 1984</strain>
    </source>
</reference>
<proteinExistence type="predicted"/>
<accession>F0YMZ9</accession>
<dbReference type="AlphaFoldDB" id="F0YMZ9"/>
<dbReference type="EMBL" id="GL833169">
    <property type="protein sequence ID" value="EGB03513.1"/>
    <property type="molecule type" value="Genomic_DNA"/>
</dbReference>
<keyword evidence="2" id="KW-1185">Reference proteome</keyword>
<evidence type="ECO:0000313" key="2">
    <source>
        <dbReference type="Proteomes" id="UP000002729"/>
    </source>
</evidence>
<dbReference type="Proteomes" id="UP000002729">
    <property type="component" value="Unassembled WGS sequence"/>
</dbReference>
<gene>
    <name evidence="1" type="ORF">AURANDRAFT_67951</name>
</gene>
<evidence type="ECO:0008006" key="3">
    <source>
        <dbReference type="Google" id="ProtNLM"/>
    </source>
</evidence>
<evidence type="ECO:0000313" key="1">
    <source>
        <dbReference type="EMBL" id="EGB03513.1"/>
    </source>
</evidence>
<dbReference type="PANTHER" id="PTHR48050:SF13">
    <property type="entry name" value="STEROL 3-BETA-GLUCOSYLTRANSFERASE UGT80A2"/>
    <property type="match status" value="1"/>
</dbReference>
<dbReference type="Gene3D" id="3.40.50.2000">
    <property type="entry name" value="Glycogen Phosphorylase B"/>
    <property type="match status" value="2"/>
</dbReference>
<name>F0YMZ9_AURAN</name>
<dbReference type="GeneID" id="20226519"/>
<protein>
    <recommendedName>
        <fullName evidence="3">Glycosyl transferase family 28 C-terminal domain-containing protein</fullName>
    </recommendedName>
</protein>
<sequence>MRGVPLVCRFLGFNAHGAHAFHVAEAVHATPVLCAPTVDPAGDERSGWAAGLAAPWYAPWRRTKRVWRGGEGRAHLGDVDVDAAVRATRRLRGVAPALGAAVYGGGAPAVSKRHAAGSWEWATARGEESVLVFSGYWRPRDLRFHHSRVPGALLWGAGERRVLVCFGSAPLASPDADEAWLFRVVRSAVAQAGFRSFFHGGPRPDGDGVDWCPGTDFIDHDLVLGSCDALISHGGADAVHAAAVRGVGHVVVSVDADQGRWGGAVADLGIGRHVAGLADRFEGAVDELAEALVEAAATTAARRRAPLAGLEAPSATLGLPLDPALAAACTMLFDGKTATTLCSYAAERARRKRAWLDRKAAAGLYLSRRMPSGTSLEVAAFCAFLFVPRATYGGPRPGAFFCGLGYYPDPLLIHSE</sequence>
<dbReference type="PANTHER" id="PTHR48050">
    <property type="entry name" value="STEROL 3-BETA-GLUCOSYLTRANSFERASE"/>
    <property type="match status" value="1"/>
</dbReference>
<dbReference type="SUPFAM" id="SSF53756">
    <property type="entry name" value="UDP-Glycosyltransferase/glycogen phosphorylase"/>
    <property type="match status" value="1"/>
</dbReference>
<dbReference type="KEGG" id="aaf:AURANDRAFT_67951"/>
<organism evidence="2">
    <name type="scientific">Aureococcus anophagefferens</name>
    <name type="common">Harmful bloom alga</name>
    <dbReference type="NCBI Taxonomy" id="44056"/>
    <lineage>
        <taxon>Eukaryota</taxon>
        <taxon>Sar</taxon>
        <taxon>Stramenopiles</taxon>
        <taxon>Ochrophyta</taxon>
        <taxon>Pelagophyceae</taxon>
        <taxon>Pelagomonadales</taxon>
        <taxon>Pelagomonadaceae</taxon>
        <taxon>Aureococcus</taxon>
    </lineage>
</organism>
<dbReference type="RefSeq" id="XP_009041780.1">
    <property type="nucleotide sequence ID" value="XM_009043532.1"/>
</dbReference>